<feature type="compositionally biased region" description="Basic and acidic residues" evidence="2">
    <location>
        <begin position="797"/>
        <end position="808"/>
    </location>
</feature>
<dbReference type="PROSITE" id="PS51526">
    <property type="entry name" value="RFX_DBD"/>
    <property type="match status" value="1"/>
</dbReference>
<keyword evidence="5" id="KW-1185">Reference proteome</keyword>
<gene>
    <name evidence="4" type="ORF">N7458_007305</name>
</gene>
<keyword evidence="1" id="KW-0238">DNA-binding</keyword>
<sequence length="868" mass="95750">MPPELVRAPSQGSIVSQTTQQMGPHSRPGTADPMRARSETLSRAARRPRSRGSTASIHSSTTQQTQDQHLDGFPQFMPSQVGGGQHVFGNNPEDMLMRFGHQLSHQSNGASLDPTVRDSHAMASRPDEFPAHAMHAHNLSHHGLPDIPHSALSAVAVPQYQAMYDSGIENHLADHTMDDQEASEAGGKKKRGSSSTLANDNELRKLLRQYEGYTLKQMAAEVMKHEGAGGKAEKVKQVFAMIWLRENCRKSNGSVRRDRVYCCYAEKCGTERVSVLNPASFGKLVRIIFPNVQTRRLGVRGESKYHYVDLSVIEEKQQRPVPLNPQVALNPHQIPAGVPERPASGMRSRSISIAQPTADTAVFPSPTTSFAPRFPANPPTTSCCNCQAQSPSGPDAAITTQNVSQQAGKMIHQMLQFPTDEVPSIDNESLVLPDIRGYLPLNTDPKVAEALAALYRSHCISVIDSFRFCKERNLLKYFSAFHGTLTVPVQKLLTHPNLAPWIKECDWLMYQKMIAFVAPLTTQVVPKLVLDAFSSISQRLCSHIAETFKAQPSHVSIARLIPAHIFCNLLKHMLDVNQAANAAAAWLCHPDNRNQMWFDFKSLVDPKEMILKANIPTCAEQPTEQILKHDVRALLTPLDDTDASTGLPIFSKPDGPEAIEAHQFPVETATGEEYNFPDKWISFILNLPLAFSDHRTQCVIKKIDALWDSILHRLTLGGAASFSAWWMTKVFFHEMMRKKGGFMRNTPGSLQSMTFGSEQASMGSFQLKQNVIPEPPTFESARGAHSKTNTTASPDLRGTRDQTVDAETDTKHVPNAKELALADTGFQVPNNDDSAIDLEDDPLLMAVGKYGDMMVSDPADAEGDVIVI</sequence>
<dbReference type="InterPro" id="IPR039779">
    <property type="entry name" value="RFX-like"/>
</dbReference>
<feature type="region of interest" description="Disordered" evidence="2">
    <location>
        <begin position="775"/>
        <end position="808"/>
    </location>
</feature>
<dbReference type="Pfam" id="PF25340">
    <property type="entry name" value="BCD_RFX"/>
    <property type="match status" value="1"/>
</dbReference>
<feature type="region of interest" description="Disordered" evidence="2">
    <location>
        <begin position="1"/>
        <end position="72"/>
    </location>
</feature>
<reference evidence="4" key="2">
    <citation type="journal article" date="2023" name="IMA Fungus">
        <title>Comparative genomic study of the Penicillium genus elucidates a diverse pangenome and 15 lateral gene transfer events.</title>
        <authorList>
            <person name="Petersen C."/>
            <person name="Sorensen T."/>
            <person name="Nielsen M.R."/>
            <person name="Sondergaard T.E."/>
            <person name="Sorensen J.L."/>
            <person name="Fitzpatrick D.A."/>
            <person name="Frisvad J.C."/>
            <person name="Nielsen K.L."/>
        </authorList>
    </citation>
    <scope>NUCLEOTIDE SEQUENCE</scope>
    <source>
        <strain evidence="4">IBT 16125</strain>
    </source>
</reference>
<name>A0AAD6C0K6_9EURO</name>
<proteinExistence type="predicted"/>
<evidence type="ECO:0000259" key="3">
    <source>
        <dbReference type="PROSITE" id="PS51526"/>
    </source>
</evidence>
<dbReference type="PANTHER" id="PTHR12619">
    <property type="entry name" value="RFX TRANSCRIPTION FACTOR FAMILY"/>
    <property type="match status" value="1"/>
</dbReference>
<organism evidence="4 5">
    <name type="scientific">Penicillium daleae</name>
    <dbReference type="NCBI Taxonomy" id="63821"/>
    <lineage>
        <taxon>Eukaryota</taxon>
        <taxon>Fungi</taxon>
        <taxon>Dikarya</taxon>
        <taxon>Ascomycota</taxon>
        <taxon>Pezizomycotina</taxon>
        <taxon>Eurotiomycetes</taxon>
        <taxon>Eurotiomycetidae</taxon>
        <taxon>Eurotiales</taxon>
        <taxon>Aspergillaceae</taxon>
        <taxon>Penicillium</taxon>
    </lineage>
</organism>
<protein>
    <recommendedName>
        <fullName evidence="3">RFX-type winged-helix domain-containing protein</fullName>
    </recommendedName>
</protein>
<dbReference type="InterPro" id="IPR036390">
    <property type="entry name" value="WH_DNA-bd_sf"/>
</dbReference>
<dbReference type="FunFam" id="1.10.10.10:FF:000119">
    <property type="entry name" value="DNA damage and replication checkpoint protein"/>
    <property type="match status" value="1"/>
</dbReference>
<dbReference type="GeneID" id="81600930"/>
<dbReference type="InterPro" id="IPR057321">
    <property type="entry name" value="RFX1-4/6/8-like_BCD"/>
</dbReference>
<dbReference type="RefSeq" id="XP_056763513.1">
    <property type="nucleotide sequence ID" value="XM_056910687.1"/>
</dbReference>
<dbReference type="GO" id="GO:0000981">
    <property type="term" value="F:DNA-binding transcription factor activity, RNA polymerase II-specific"/>
    <property type="evidence" value="ECO:0007669"/>
    <property type="project" value="TreeGrafter"/>
</dbReference>
<feature type="compositionally biased region" description="Polar residues" evidence="2">
    <location>
        <begin position="10"/>
        <end position="23"/>
    </location>
</feature>
<reference evidence="4" key="1">
    <citation type="submission" date="2022-12" db="EMBL/GenBank/DDBJ databases">
        <authorList>
            <person name="Petersen C."/>
        </authorList>
    </citation>
    <scope>NUCLEOTIDE SEQUENCE</scope>
    <source>
        <strain evidence="4">IBT 16125</strain>
    </source>
</reference>
<dbReference type="Pfam" id="PF02257">
    <property type="entry name" value="RFX_DNA_binding"/>
    <property type="match status" value="1"/>
</dbReference>
<dbReference type="Proteomes" id="UP001213681">
    <property type="component" value="Unassembled WGS sequence"/>
</dbReference>
<evidence type="ECO:0000313" key="4">
    <source>
        <dbReference type="EMBL" id="KAJ5443433.1"/>
    </source>
</evidence>
<evidence type="ECO:0000256" key="2">
    <source>
        <dbReference type="SAM" id="MobiDB-lite"/>
    </source>
</evidence>
<dbReference type="PANTHER" id="PTHR12619:SF5">
    <property type="entry name" value="TRANSCRIPTION FACTOR RFX4"/>
    <property type="match status" value="1"/>
</dbReference>
<comment type="caution">
    <text evidence="4">The sequence shown here is derived from an EMBL/GenBank/DDBJ whole genome shotgun (WGS) entry which is preliminary data.</text>
</comment>
<dbReference type="AlphaFoldDB" id="A0AAD6C0K6"/>
<feature type="region of interest" description="Disordered" evidence="2">
    <location>
        <begin position="178"/>
        <end position="200"/>
    </location>
</feature>
<evidence type="ECO:0000313" key="5">
    <source>
        <dbReference type="Proteomes" id="UP001213681"/>
    </source>
</evidence>
<dbReference type="InterPro" id="IPR003150">
    <property type="entry name" value="DNA-bd_RFX"/>
</dbReference>
<dbReference type="Gene3D" id="1.10.10.10">
    <property type="entry name" value="Winged helix-like DNA-binding domain superfamily/Winged helix DNA-binding domain"/>
    <property type="match status" value="1"/>
</dbReference>
<dbReference type="GO" id="GO:0000978">
    <property type="term" value="F:RNA polymerase II cis-regulatory region sequence-specific DNA binding"/>
    <property type="evidence" value="ECO:0007669"/>
    <property type="project" value="TreeGrafter"/>
</dbReference>
<dbReference type="SUPFAM" id="SSF46785">
    <property type="entry name" value="Winged helix' DNA-binding domain"/>
    <property type="match status" value="1"/>
</dbReference>
<dbReference type="InterPro" id="IPR036388">
    <property type="entry name" value="WH-like_DNA-bd_sf"/>
</dbReference>
<evidence type="ECO:0000256" key="1">
    <source>
        <dbReference type="ARBA" id="ARBA00023125"/>
    </source>
</evidence>
<dbReference type="EMBL" id="JAPVEA010000007">
    <property type="protein sequence ID" value="KAJ5443433.1"/>
    <property type="molecule type" value="Genomic_DNA"/>
</dbReference>
<feature type="compositionally biased region" description="Low complexity" evidence="2">
    <location>
        <begin position="51"/>
        <end position="67"/>
    </location>
</feature>
<accession>A0AAD6C0K6</accession>
<feature type="domain" description="RFX-type winged-helix" evidence="3">
    <location>
        <begin position="240"/>
        <end position="314"/>
    </location>
</feature>